<name>A0A8G0PJG5_9HYPO</name>
<protein>
    <submittedName>
        <fullName evidence="2">Uncharacterized protein</fullName>
    </submittedName>
</protein>
<dbReference type="Proteomes" id="UP000826661">
    <property type="component" value="Chromosome IV"/>
</dbReference>
<evidence type="ECO:0000256" key="1">
    <source>
        <dbReference type="SAM" id="MobiDB-lite"/>
    </source>
</evidence>
<dbReference type="EMBL" id="CP075867">
    <property type="protein sequence ID" value="QYT01550.1"/>
    <property type="molecule type" value="Genomic_DNA"/>
</dbReference>
<proteinExistence type="predicted"/>
<gene>
    <name evidence="2" type="ORF">H0G86_008586</name>
</gene>
<keyword evidence="3" id="KW-1185">Reference proteome</keyword>
<organism evidence="2 3">
    <name type="scientific">Trichoderma simmonsii</name>
    <dbReference type="NCBI Taxonomy" id="1491479"/>
    <lineage>
        <taxon>Eukaryota</taxon>
        <taxon>Fungi</taxon>
        <taxon>Dikarya</taxon>
        <taxon>Ascomycota</taxon>
        <taxon>Pezizomycotina</taxon>
        <taxon>Sordariomycetes</taxon>
        <taxon>Hypocreomycetidae</taxon>
        <taxon>Hypocreales</taxon>
        <taxon>Hypocreaceae</taxon>
        <taxon>Trichoderma</taxon>
    </lineage>
</organism>
<dbReference type="AlphaFoldDB" id="A0A8G0PJG5"/>
<accession>A0A8G0PJG5</accession>
<feature type="region of interest" description="Disordered" evidence="1">
    <location>
        <begin position="59"/>
        <end position="113"/>
    </location>
</feature>
<evidence type="ECO:0000313" key="2">
    <source>
        <dbReference type="EMBL" id="QYT01550.1"/>
    </source>
</evidence>
<evidence type="ECO:0000313" key="3">
    <source>
        <dbReference type="Proteomes" id="UP000826661"/>
    </source>
</evidence>
<feature type="region of interest" description="Disordered" evidence="1">
    <location>
        <begin position="1"/>
        <end position="42"/>
    </location>
</feature>
<feature type="compositionally biased region" description="Polar residues" evidence="1">
    <location>
        <begin position="77"/>
        <end position="92"/>
    </location>
</feature>
<reference evidence="2 3" key="1">
    <citation type="journal article" date="2021" name="BMC Genomics">
        <title>Telomere-to-telomere genome assembly of asparaginase-producing Trichoderma simmonsii.</title>
        <authorList>
            <person name="Chung D."/>
            <person name="Kwon Y.M."/>
            <person name="Yang Y."/>
        </authorList>
    </citation>
    <scope>NUCLEOTIDE SEQUENCE [LARGE SCALE GENOMIC DNA]</scope>
    <source>
        <strain evidence="2 3">GH-Sj1</strain>
    </source>
</reference>
<feature type="compositionally biased region" description="Polar residues" evidence="1">
    <location>
        <begin position="27"/>
        <end position="39"/>
    </location>
</feature>
<sequence>MYPMPGALDGDRGARPLRRTARAQRASPGTGTREQSTGSPELRAELQLHSFLRARSGCRCGGQGQKRKGKGKIGSLENEQSSPHQTIANDGNQRLDVVHVQPSGLRSKRQVKL</sequence>